<keyword evidence="2" id="KW-1185">Reference proteome</keyword>
<protein>
    <submittedName>
        <fullName evidence="1">Uncharacterized protein</fullName>
    </submittedName>
</protein>
<dbReference type="Proteomes" id="UP000014540">
    <property type="component" value="Unassembled WGS sequence"/>
</dbReference>
<dbReference type="EMBL" id="AKWZ02000004">
    <property type="protein sequence ID" value="EPG75095.1"/>
    <property type="molecule type" value="Genomic_DNA"/>
</dbReference>
<comment type="caution">
    <text evidence="1">The sequence shown here is derived from an EMBL/GenBank/DDBJ whole genome shotgun (WGS) entry which is preliminary data.</text>
</comment>
<name>S3VF37_9LEPT</name>
<dbReference type="AlphaFoldDB" id="S3VF37"/>
<evidence type="ECO:0000313" key="2">
    <source>
        <dbReference type="Proteomes" id="UP000014540"/>
    </source>
</evidence>
<evidence type="ECO:0000313" key="1">
    <source>
        <dbReference type="EMBL" id="EPG75095.1"/>
    </source>
</evidence>
<sequence length="54" mass="6118">MLGGEFCDIRNFPPLRSSPRPEGWGKFFRPIEFIEEQPSLEFVSSVEKAGSSDI</sequence>
<proteinExistence type="predicted"/>
<dbReference type="STRING" id="1193011.LEP1GSC058_0085"/>
<reference evidence="1" key="1">
    <citation type="submission" date="2013-04" db="EMBL/GenBank/DDBJ databases">
        <authorList>
            <person name="Harkins D.M."/>
            <person name="Durkin A.S."/>
            <person name="Selengut J.D."/>
            <person name="Sanka R."/>
            <person name="DePew J."/>
            <person name="Purushe J."/>
            <person name="Ahmed A."/>
            <person name="van der Linden H."/>
            <person name="Goris M.G.A."/>
            <person name="Hartskeerl R.A."/>
            <person name="Vinetz J.M."/>
            <person name="Sutton G.G."/>
            <person name="Nelson W.C."/>
            <person name="Fouts D.E."/>
        </authorList>
    </citation>
    <scope>NUCLEOTIDE SEQUENCE [LARGE SCALE GENOMIC DNA]</scope>
    <source>
        <strain evidence="1">BUT 6</strain>
    </source>
</reference>
<accession>S3VF37</accession>
<organism evidence="1 2">
    <name type="scientific">Leptospira fainei serovar Hurstbridge str. BUT 6</name>
    <dbReference type="NCBI Taxonomy" id="1193011"/>
    <lineage>
        <taxon>Bacteria</taxon>
        <taxon>Pseudomonadati</taxon>
        <taxon>Spirochaetota</taxon>
        <taxon>Spirochaetia</taxon>
        <taxon>Leptospirales</taxon>
        <taxon>Leptospiraceae</taxon>
        <taxon>Leptospira</taxon>
    </lineage>
</organism>
<gene>
    <name evidence="1" type="ORF">LEP1GSC058_0085</name>
</gene>